<dbReference type="FunFam" id="1.10.30.10:FF:000055">
    <property type="entry name" value="High mobility group B protein 15"/>
    <property type="match status" value="1"/>
</dbReference>
<dbReference type="EMBL" id="JAJJMA010135770">
    <property type="protein sequence ID" value="MCL7033553.1"/>
    <property type="molecule type" value="Genomic_DNA"/>
</dbReference>
<dbReference type="GO" id="GO:0005634">
    <property type="term" value="C:nucleus"/>
    <property type="evidence" value="ECO:0007669"/>
    <property type="project" value="UniProtKB-UniRule"/>
</dbReference>
<dbReference type="Proteomes" id="UP001177140">
    <property type="component" value="Unassembled WGS sequence"/>
</dbReference>
<proteinExistence type="predicted"/>
<evidence type="ECO:0000259" key="8">
    <source>
        <dbReference type="PROSITE" id="PS50118"/>
    </source>
</evidence>
<feature type="compositionally biased region" description="Basic and acidic residues" evidence="7">
    <location>
        <begin position="630"/>
        <end position="639"/>
    </location>
</feature>
<evidence type="ECO:0000256" key="6">
    <source>
        <dbReference type="PROSITE-ProRule" id="PRU00267"/>
    </source>
</evidence>
<evidence type="ECO:0008006" key="12">
    <source>
        <dbReference type="Google" id="ProtNLM"/>
    </source>
</evidence>
<comment type="caution">
    <text evidence="10">The sequence shown here is derived from an EMBL/GenBank/DDBJ whole genome shotgun (WGS) entry which is preliminary data.</text>
</comment>
<dbReference type="CDD" id="cd16872">
    <property type="entry name" value="ARID_HMGB9-like"/>
    <property type="match status" value="1"/>
</dbReference>
<dbReference type="SUPFAM" id="SSF46774">
    <property type="entry name" value="ARID-like"/>
    <property type="match status" value="1"/>
</dbReference>
<dbReference type="PANTHER" id="PTHR46691:SF3">
    <property type="entry name" value="HIGH MOBILITY GROUP B PROTEIN 15"/>
    <property type="match status" value="1"/>
</dbReference>
<feature type="compositionally biased region" description="Polar residues" evidence="7">
    <location>
        <begin position="364"/>
        <end position="381"/>
    </location>
</feature>
<feature type="region of interest" description="Disordered" evidence="7">
    <location>
        <begin position="525"/>
        <end position="567"/>
    </location>
</feature>
<dbReference type="PROSITE" id="PS51011">
    <property type="entry name" value="ARID"/>
    <property type="match status" value="1"/>
</dbReference>
<evidence type="ECO:0000256" key="3">
    <source>
        <dbReference type="ARBA" id="ARBA00023163"/>
    </source>
</evidence>
<dbReference type="InterPro" id="IPR001606">
    <property type="entry name" value="ARID_dom"/>
</dbReference>
<dbReference type="FunFam" id="1.10.150.60:FF:000022">
    <property type="entry name" value="High mobility group B protein 15"/>
    <property type="match status" value="1"/>
</dbReference>
<feature type="compositionally biased region" description="Basic residues" evidence="7">
    <location>
        <begin position="272"/>
        <end position="283"/>
    </location>
</feature>
<dbReference type="InterPro" id="IPR009071">
    <property type="entry name" value="HMG_box_dom"/>
</dbReference>
<evidence type="ECO:0000313" key="11">
    <source>
        <dbReference type="Proteomes" id="UP001177140"/>
    </source>
</evidence>
<evidence type="ECO:0000259" key="9">
    <source>
        <dbReference type="PROSITE" id="PS51011"/>
    </source>
</evidence>
<keyword evidence="11" id="KW-1185">Reference proteome</keyword>
<feature type="region of interest" description="Disordered" evidence="7">
    <location>
        <begin position="580"/>
        <end position="639"/>
    </location>
</feature>
<feature type="region of interest" description="Disordered" evidence="7">
    <location>
        <begin position="363"/>
        <end position="427"/>
    </location>
</feature>
<evidence type="ECO:0000256" key="5">
    <source>
        <dbReference type="ARBA" id="ARBA00054600"/>
    </source>
</evidence>
<feature type="domain" description="HMG box" evidence="8">
    <location>
        <begin position="291"/>
        <end position="358"/>
    </location>
</feature>
<keyword evidence="3" id="KW-0804">Transcription</keyword>
<dbReference type="Pfam" id="PF01388">
    <property type="entry name" value="ARID"/>
    <property type="match status" value="1"/>
</dbReference>
<dbReference type="PROSITE" id="PS50118">
    <property type="entry name" value="HMG_BOX_2"/>
    <property type="match status" value="1"/>
</dbReference>
<feature type="region of interest" description="Disordered" evidence="7">
    <location>
        <begin position="266"/>
        <end position="298"/>
    </location>
</feature>
<dbReference type="InterPro" id="IPR045303">
    <property type="entry name" value="ARID_HMGB9-like"/>
</dbReference>
<evidence type="ECO:0000256" key="4">
    <source>
        <dbReference type="ARBA" id="ARBA00023242"/>
    </source>
</evidence>
<feature type="compositionally biased region" description="Polar residues" evidence="7">
    <location>
        <begin position="602"/>
        <end position="613"/>
    </location>
</feature>
<organism evidence="10 11">
    <name type="scientific">Papaver nudicaule</name>
    <name type="common">Iceland poppy</name>
    <dbReference type="NCBI Taxonomy" id="74823"/>
    <lineage>
        <taxon>Eukaryota</taxon>
        <taxon>Viridiplantae</taxon>
        <taxon>Streptophyta</taxon>
        <taxon>Embryophyta</taxon>
        <taxon>Tracheophyta</taxon>
        <taxon>Spermatophyta</taxon>
        <taxon>Magnoliopsida</taxon>
        <taxon>Ranunculales</taxon>
        <taxon>Papaveraceae</taxon>
        <taxon>Papaveroideae</taxon>
        <taxon>Papaver</taxon>
    </lineage>
</organism>
<dbReference type="InterPro" id="IPR036910">
    <property type="entry name" value="HMG_box_dom_sf"/>
</dbReference>
<feature type="domain" description="ARID" evidence="9">
    <location>
        <begin position="57"/>
        <end position="148"/>
    </location>
</feature>
<keyword evidence="2 6" id="KW-0238">DNA-binding</keyword>
<dbReference type="SMART" id="SM01014">
    <property type="entry name" value="ARID"/>
    <property type="match status" value="1"/>
</dbReference>
<sequence length="664" mass="73298">MVEEEGVRGNGKGILYASSSSSPVTYYDGNSLPARKATPKSSYYFYPQPLATYEDVVANAKLFMDTLGKLHATMRTKFMIPIIGGKELDLHRLFVEVTSRGGIEKVIRERRWKEVTAAFSFPSTATNASFVLRKYYVSLIHHYEQIYFFKAKGCSTASPDPMLSLSSLPIPIPCPNPHEPTITQSSELAAATYSGQKRNRSTEEVFSEASPSLGRHVVGVIDAKFEHGYLVTVTLGTDTLKGVLYHIPEQPVNHVQNSVCISKDTTQPTTTIRRRRRRKKCEMKKRDPDHPKPNRSGYNFFFQEQHARLKPLYPGKDREISRMIGELWNKLGEPEKSVYQEKGLKDKERYRIEMEEYREKLKGQVTNTADAPIQRQLTTGIDTRMDDAYPKTDFEEGDSIQSQEHDSTTSESELEMQEMEVEKESEKDALTSIHVAAPKPVNAGSDGFELQTQIEKVGDTVCVHAPTSENVTAGTDSIKSQKQIEKVEGAVDVQVRSSENVPELSDNIASEKPVVKVEDAADVQVTSSETAGSDGFGSEKQLEKAGDALAVQVSSSENATEGGDSFKLQNQIGKVEDAVDGQVPSSENVTEGTNCDKMPCSENVSESGESQKQVAKVGNAADIQVPSSDHTAEGIDDLKSPMHINKDANVVDVPVLSSEIELNQ</sequence>
<dbReference type="Gene3D" id="1.10.150.60">
    <property type="entry name" value="ARID DNA-binding domain"/>
    <property type="match status" value="1"/>
</dbReference>
<gene>
    <name evidence="10" type="ORF">MKW94_013968</name>
</gene>
<protein>
    <recommendedName>
        <fullName evidence="12">High mobility group B protein 15-like</fullName>
    </recommendedName>
</protein>
<name>A0AA41SGV3_PAPNU</name>
<evidence type="ECO:0000313" key="10">
    <source>
        <dbReference type="EMBL" id="MCL7033553.1"/>
    </source>
</evidence>
<dbReference type="AlphaFoldDB" id="A0AA41SGV3"/>
<dbReference type="SUPFAM" id="SSF47095">
    <property type="entry name" value="HMG-box"/>
    <property type="match status" value="1"/>
</dbReference>
<dbReference type="GO" id="GO:0003677">
    <property type="term" value="F:DNA binding"/>
    <property type="evidence" value="ECO:0007669"/>
    <property type="project" value="UniProtKB-UniRule"/>
</dbReference>
<feature type="DNA-binding region" description="HMG box" evidence="6">
    <location>
        <begin position="291"/>
        <end position="358"/>
    </location>
</feature>
<keyword evidence="4 6" id="KW-0539">Nucleus</keyword>
<dbReference type="CDD" id="cd22009">
    <property type="entry name" value="HMG-box_AtHMGB9-like"/>
    <property type="match status" value="1"/>
</dbReference>
<feature type="compositionally biased region" description="Polar residues" evidence="7">
    <location>
        <begin position="583"/>
        <end position="593"/>
    </location>
</feature>
<evidence type="ECO:0000256" key="2">
    <source>
        <dbReference type="ARBA" id="ARBA00023125"/>
    </source>
</evidence>
<evidence type="ECO:0000256" key="7">
    <source>
        <dbReference type="SAM" id="MobiDB-lite"/>
    </source>
</evidence>
<dbReference type="PANTHER" id="PTHR46691">
    <property type="entry name" value="HIGH MOBILITY GROUP B PROTEIN 9"/>
    <property type="match status" value="1"/>
</dbReference>
<evidence type="ECO:0000256" key="1">
    <source>
        <dbReference type="ARBA" id="ARBA00023015"/>
    </source>
</evidence>
<dbReference type="Pfam" id="PF00505">
    <property type="entry name" value="HMG_box"/>
    <property type="match status" value="1"/>
</dbReference>
<accession>A0AA41SGV3</accession>
<dbReference type="SMART" id="SM00501">
    <property type="entry name" value="BRIGHT"/>
    <property type="match status" value="1"/>
</dbReference>
<reference evidence="10" key="1">
    <citation type="submission" date="2022-03" db="EMBL/GenBank/DDBJ databases">
        <title>A functionally conserved STORR gene fusion in Papaver species that diverged 16.8 million years ago.</title>
        <authorList>
            <person name="Catania T."/>
        </authorList>
    </citation>
    <scope>NUCLEOTIDE SEQUENCE</scope>
    <source>
        <strain evidence="10">S-191538</strain>
    </source>
</reference>
<dbReference type="InterPro" id="IPR036431">
    <property type="entry name" value="ARID_dom_sf"/>
</dbReference>
<dbReference type="SMART" id="SM00398">
    <property type="entry name" value="HMG"/>
    <property type="match status" value="1"/>
</dbReference>
<keyword evidence="1" id="KW-0805">Transcription regulation</keyword>
<feature type="compositionally biased region" description="Basic and acidic residues" evidence="7">
    <location>
        <begin position="383"/>
        <end position="394"/>
    </location>
</feature>
<dbReference type="Gene3D" id="1.10.30.10">
    <property type="entry name" value="High mobility group box domain"/>
    <property type="match status" value="1"/>
</dbReference>
<comment type="function">
    <text evidence="5">Binds preferentially DNA with A/T-rich content.</text>
</comment>